<name>A0ACB8QXH1_9AGAM</name>
<protein>
    <submittedName>
        <fullName evidence="1">Uncharacterized protein</fullName>
    </submittedName>
</protein>
<feature type="non-terminal residue" evidence="1">
    <location>
        <position position="1"/>
    </location>
</feature>
<proteinExistence type="predicted"/>
<accession>A0ACB8QXH1</accession>
<feature type="non-terminal residue" evidence="1">
    <location>
        <position position="278"/>
    </location>
</feature>
<keyword evidence="2" id="KW-1185">Reference proteome</keyword>
<dbReference type="EMBL" id="MU273470">
    <property type="protein sequence ID" value="KAI0036539.1"/>
    <property type="molecule type" value="Genomic_DNA"/>
</dbReference>
<organism evidence="1 2">
    <name type="scientific">Vararia minispora EC-137</name>
    <dbReference type="NCBI Taxonomy" id="1314806"/>
    <lineage>
        <taxon>Eukaryota</taxon>
        <taxon>Fungi</taxon>
        <taxon>Dikarya</taxon>
        <taxon>Basidiomycota</taxon>
        <taxon>Agaricomycotina</taxon>
        <taxon>Agaricomycetes</taxon>
        <taxon>Russulales</taxon>
        <taxon>Lachnocladiaceae</taxon>
        <taxon>Vararia</taxon>
    </lineage>
</organism>
<dbReference type="Proteomes" id="UP000814128">
    <property type="component" value="Unassembled WGS sequence"/>
</dbReference>
<evidence type="ECO:0000313" key="1">
    <source>
        <dbReference type="EMBL" id="KAI0036539.1"/>
    </source>
</evidence>
<sequence>WQQRIYVFDLQCFHMVEIGPGTTAQDVLNCLAQQGHLAEWAGIGGWMLFEICQDLNMERPVRGFELVPDVLKSWDKERMNNALLARKTPFVNVLHPSAIPSSSPRRAGYVEYEVKRGSWKKRWLELREQGLFLAKKETGKDEVFLCSVSNFDAYSVARPGKSKLFVFAVKSTDNITFFENKNDYMHVFAVGETDGKQWIEKVMLARSYIINQERNVIHSTPQGSAAGIVASGAKALMRSGTRKGARPAQPLLDVSAPAAPVYSPPMHVFEPGSLLATR</sequence>
<reference evidence="1" key="1">
    <citation type="submission" date="2021-02" db="EMBL/GenBank/DDBJ databases">
        <authorList>
            <consortium name="DOE Joint Genome Institute"/>
            <person name="Ahrendt S."/>
            <person name="Looney B.P."/>
            <person name="Miyauchi S."/>
            <person name="Morin E."/>
            <person name="Drula E."/>
            <person name="Courty P.E."/>
            <person name="Chicoki N."/>
            <person name="Fauchery L."/>
            <person name="Kohler A."/>
            <person name="Kuo A."/>
            <person name="Labutti K."/>
            <person name="Pangilinan J."/>
            <person name="Lipzen A."/>
            <person name="Riley R."/>
            <person name="Andreopoulos W."/>
            <person name="He G."/>
            <person name="Johnson J."/>
            <person name="Barry K.W."/>
            <person name="Grigoriev I.V."/>
            <person name="Nagy L."/>
            <person name="Hibbett D."/>
            <person name="Henrissat B."/>
            <person name="Matheny P.B."/>
            <person name="Labbe J."/>
            <person name="Martin F."/>
        </authorList>
    </citation>
    <scope>NUCLEOTIDE SEQUENCE</scope>
    <source>
        <strain evidence="1">EC-137</strain>
    </source>
</reference>
<evidence type="ECO:0000313" key="2">
    <source>
        <dbReference type="Proteomes" id="UP000814128"/>
    </source>
</evidence>
<reference evidence="1" key="2">
    <citation type="journal article" date="2022" name="New Phytol.">
        <title>Evolutionary transition to the ectomycorrhizal habit in the genomes of a hyperdiverse lineage of mushroom-forming fungi.</title>
        <authorList>
            <person name="Looney B."/>
            <person name="Miyauchi S."/>
            <person name="Morin E."/>
            <person name="Drula E."/>
            <person name="Courty P.E."/>
            <person name="Kohler A."/>
            <person name="Kuo A."/>
            <person name="LaButti K."/>
            <person name="Pangilinan J."/>
            <person name="Lipzen A."/>
            <person name="Riley R."/>
            <person name="Andreopoulos W."/>
            <person name="He G."/>
            <person name="Johnson J."/>
            <person name="Nolan M."/>
            <person name="Tritt A."/>
            <person name="Barry K.W."/>
            <person name="Grigoriev I.V."/>
            <person name="Nagy L.G."/>
            <person name="Hibbett D."/>
            <person name="Henrissat B."/>
            <person name="Matheny P.B."/>
            <person name="Labbe J."/>
            <person name="Martin F.M."/>
        </authorList>
    </citation>
    <scope>NUCLEOTIDE SEQUENCE</scope>
    <source>
        <strain evidence="1">EC-137</strain>
    </source>
</reference>
<gene>
    <name evidence="1" type="ORF">K488DRAFT_8518</name>
</gene>
<comment type="caution">
    <text evidence="1">The sequence shown here is derived from an EMBL/GenBank/DDBJ whole genome shotgun (WGS) entry which is preliminary data.</text>
</comment>